<evidence type="ECO:0000313" key="3">
    <source>
        <dbReference type="Proteomes" id="UP000199021"/>
    </source>
</evidence>
<evidence type="ECO:0000256" key="1">
    <source>
        <dbReference type="SAM" id="Phobius"/>
    </source>
</evidence>
<dbReference type="AlphaFoldDB" id="A0A1H9GTX3"/>
<feature type="transmembrane region" description="Helical" evidence="1">
    <location>
        <begin position="20"/>
        <end position="39"/>
    </location>
</feature>
<dbReference type="InParanoid" id="A0A1H9GTX3"/>
<dbReference type="STRING" id="478744.SAMN05444359_111106"/>
<dbReference type="Proteomes" id="UP000199021">
    <property type="component" value="Unassembled WGS sequence"/>
</dbReference>
<name>A0A1H9GTX3_9BACT</name>
<keyword evidence="1" id="KW-1133">Transmembrane helix</keyword>
<keyword evidence="3" id="KW-1185">Reference proteome</keyword>
<organism evidence="2 3">
    <name type="scientific">Neolewinella agarilytica</name>
    <dbReference type="NCBI Taxonomy" id="478744"/>
    <lineage>
        <taxon>Bacteria</taxon>
        <taxon>Pseudomonadati</taxon>
        <taxon>Bacteroidota</taxon>
        <taxon>Saprospiria</taxon>
        <taxon>Saprospirales</taxon>
        <taxon>Lewinellaceae</taxon>
        <taxon>Neolewinella</taxon>
    </lineage>
</organism>
<reference evidence="3" key="1">
    <citation type="submission" date="2016-10" db="EMBL/GenBank/DDBJ databases">
        <authorList>
            <person name="Varghese N."/>
            <person name="Submissions S."/>
        </authorList>
    </citation>
    <scope>NUCLEOTIDE SEQUENCE [LARGE SCALE GENOMIC DNA]</scope>
    <source>
        <strain evidence="3">DSM 24740</strain>
    </source>
</reference>
<evidence type="ECO:0000313" key="2">
    <source>
        <dbReference type="EMBL" id="SEQ53541.1"/>
    </source>
</evidence>
<sequence>MRIFNQLRKFQIEKQKIKNYFIYALGEIVLIVVGILIAVQINNCNQSVSEEKQRMEALEILQQAFQTNSLEIENTLSNFERLSRRTNLRISHSGPEAEAISDSLIKIIRQIDIVKLNLVNEGEVSTFNLSLLSEELRNLLLHYSTVHKAYKQQEDNVTNLSMKLRENHQQYVSLLTQRTYDEGFSIMDRNIFPSDYAGWLSDRNNQNLSVEIKWKAEVSVEKLKSLQEINEVVLQTIWNKLYDKKGSRESAVALPRS</sequence>
<dbReference type="EMBL" id="FOFB01000011">
    <property type="protein sequence ID" value="SEQ53541.1"/>
    <property type="molecule type" value="Genomic_DNA"/>
</dbReference>
<protein>
    <submittedName>
        <fullName evidence="2">Uncharacterized protein</fullName>
    </submittedName>
</protein>
<proteinExistence type="predicted"/>
<keyword evidence="1" id="KW-0812">Transmembrane</keyword>
<keyword evidence="1" id="KW-0472">Membrane</keyword>
<dbReference type="RefSeq" id="WP_090168486.1">
    <property type="nucleotide sequence ID" value="NZ_FOFB01000011.1"/>
</dbReference>
<dbReference type="OrthoDB" id="1492086at2"/>
<gene>
    <name evidence="2" type="ORF">SAMN05444359_111106</name>
</gene>
<accession>A0A1H9GTX3</accession>